<evidence type="ECO:0000256" key="1">
    <source>
        <dbReference type="SAM" id="MobiDB-lite"/>
    </source>
</evidence>
<gene>
    <name evidence="2" type="ORF">J4Q44_G00151230</name>
</gene>
<dbReference type="EMBL" id="JAGTTL010000013">
    <property type="protein sequence ID" value="KAK6313664.1"/>
    <property type="molecule type" value="Genomic_DNA"/>
</dbReference>
<dbReference type="Proteomes" id="UP001356427">
    <property type="component" value="Unassembled WGS sequence"/>
</dbReference>
<comment type="caution">
    <text evidence="2">The sequence shown here is derived from an EMBL/GenBank/DDBJ whole genome shotgun (WGS) entry which is preliminary data.</text>
</comment>
<dbReference type="Gene3D" id="3.40.640.10">
    <property type="entry name" value="Type I PLP-dependent aspartate aminotransferase-like (Major domain)"/>
    <property type="match status" value="1"/>
</dbReference>
<sequence length="62" mass="7222">MHPEMFKIMSDIKSGIQYAFQTQNNMECAILQRRRARGRGFSLQSMGSGENGQRRWQRGWGT</sequence>
<feature type="region of interest" description="Disordered" evidence="1">
    <location>
        <begin position="40"/>
        <end position="62"/>
    </location>
</feature>
<accession>A0AAN8LP06</accession>
<proteinExistence type="predicted"/>
<dbReference type="InterPro" id="IPR015421">
    <property type="entry name" value="PyrdxlP-dep_Trfase_major"/>
</dbReference>
<evidence type="ECO:0000313" key="3">
    <source>
        <dbReference type="Proteomes" id="UP001356427"/>
    </source>
</evidence>
<name>A0AAN8LP06_9TELE</name>
<dbReference type="AlphaFoldDB" id="A0AAN8LP06"/>
<evidence type="ECO:0000313" key="2">
    <source>
        <dbReference type="EMBL" id="KAK6313664.1"/>
    </source>
</evidence>
<organism evidence="2 3">
    <name type="scientific">Coregonus suidteri</name>
    <dbReference type="NCBI Taxonomy" id="861788"/>
    <lineage>
        <taxon>Eukaryota</taxon>
        <taxon>Metazoa</taxon>
        <taxon>Chordata</taxon>
        <taxon>Craniata</taxon>
        <taxon>Vertebrata</taxon>
        <taxon>Euteleostomi</taxon>
        <taxon>Actinopterygii</taxon>
        <taxon>Neopterygii</taxon>
        <taxon>Teleostei</taxon>
        <taxon>Protacanthopterygii</taxon>
        <taxon>Salmoniformes</taxon>
        <taxon>Salmonidae</taxon>
        <taxon>Coregoninae</taxon>
        <taxon>Coregonus</taxon>
    </lineage>
</organism>
<reference evidence="2 3" key="1">
    <citation type="submission" date="2021-04" db="EMBL/GenBank/DDBJ databases">
        <authorList>
            <person name="De Guttry C."/>
            <person name="Zahm M."/>
            <person name="Klopp C."/>
            <person name="Cabau C."/>
            <person name="Louis A."/>
            <person name="Berthelot C."/>
            <person name="Parey E."/>
            <person name="Roest Crollius H."/>
            <person name="Montfort J."/>
            <person name="Robinson-Rechavi M."/>
            <person name="Bucao C."/>
            <person name="Bouchez O."/>
            <person name="Gislard M."/>
            <person name="Lluch J."/>
            <person name="Milhes M."/>
            <person name="Lampietro C."/>
            <person name="Lopez Roques C."/>
            <person name="Donnadieu C."/>
            <person name="Braasch I."/>
            <person name="Desvignes T."/>
            <person name="Postlethwait J."/>
            <person name="Bobe J."/>
            <person name="Wedekind C."/>
            <person name="Guiguen Y."/>
        </authorList>
    </citation>
    <scope>NUCLEOTIDE SEQUENCE [LARGE SCALE GENOMIC DNA]</scope>
    <source>
        <strain evidence="2">Cs_M1</strain>
        <tissue evidence="2">Blood</tissue>
    </source>
</reference>
<keyword evidence="3" id="KW-1185">Reference proteome</keyword>
<protein>
    <submittedName>
        <fullName evidence="2">Uncharacterized protein</fullName>
    </submittedName>
</protein>